<dbReference type="Pfam" id="PF07813">
    <property type="entry name" value="LTXXQ"/>
    <property type="match status" value="1"/>
</dbReference>
<name>I8T4R5_9GAMM</name>
<dbReference type="InterPro" id="IPR012899">
    <property type="entry name" value="LTXXQ"/>
</dbReference>
<accession>I8T4R5</accession>
<dbReference type="GO" id="GO:0051082">
    <property type="term" value="F:unfolded protein binding"/>
    <property type="evidence" value="ECO:0007669"/>
    <property type="project" value="TreeGrafter"/>
</dbReference>
<keyword evidence="7" id="KW-1185">Reference proteome</keyword>
<evidence type="ECO:0000256" key="3">
    <source>
        <dbReference type="ARBA" id="ARBA00022729"/>
    </source>
</evidence>
<evidence type="ECO:0008006" key="8">
    <source>
        <dbReference type="Google" id="ProtNLM"/>
    </source>
</evidence>
<comment type="caution">
    <text evidence="6">The sequence shown here is derived from an EMBL/GenBank/DDBJ whole genome shotgun (WGS) entry which is preliminary data.</text>
</comment>
<dbReference type="PANTHER" id="PTHR38102:SF1">
    <property type="entry name" value="PERIPLASMIC CHAPERONE SPY"/>
    <property type="match status" value="1"/>
</dbReference>
<comment type="similarity">
    <text evidence="2">Belongs to the CpxP/Spy family.</text>
</comment>
<gene>
    <name evidence="6" type="ORF">WQQ_39180</name>
</gene>
<keyword evidence="3 5" id="KW-0732">Signal</keyword>
<evidence type="ECO:0000313" key="7">
    <source>
        <dbReference type="Proteomes" id="UP000003704"/>
    </source>
</evidence>
<dbReference type="InterPro" id="IPR052211">
    <property type="entry name" value="Cpx_auxiliary_protein"/>
</dbReference>
<evidence type="ECO:0000256" key="2">
    <source>
        <dbReference type="ARBA" id="ARBA00008441"/>
    </source>
</evidence>
<dbReference type="Gene3D" id="1.20.120.1490">
    <property type="match status" value="1"/>
</dbReference>
<dbReference type="RefSeq" id="WP_007186853.1">
    <property type="nucleotide sequence ID" value="NZ_AKGD01000003.1"/>
</dbReference>
<evidence type="ECO:0000256" key="4">
    <source>
        <dbReference type="ARBA" id="ARBA00022764"/>
    </source>
</evidence>
<dbReference type="Proteomes" id="UP000003704">
    <property type="component" value="Unassembled WGS sequence"/>
</dbReference>
<organism evidence="6 7">
    <name type="scientific">Hydrocarboniphaga effusa AP103</name>
    <dbReference type="NCBI Taxonomy" id="1172194"/>
    <lineage>
        <taxon>Bacteria</taxon>
        <taxon>Pseudomonadati</taxon>
        <taxon>Pseudomonadota</taxon>
        <taxon>Gammaproteobacteria</taxon>
        <taxon>Nevskiales</taxon>
        <taxon>Nevskiaceae</taxon>
        <taxon>Hydrocarboniphaga</taxon>
    </lineage>
</organism>
<dbReference type="AlphaFoldDB" id="I8T4R5"/>
<proteinExistence type="inferred from homology"/>
<dbReference type="STRING" id="1172194.WQQ_39180"/>
<sequence length="148" mass="16232">MRRSITIAALAAGLALSSAAFANEEGGPGRHGPGPHRGGPFMHELRNLELSDSQREQIRGFLKAQREQGQSDRKAQFELRRSFELATPGTAQFQSLTQQLADAEATEARNRVQQMASLRSQVYGVLTPAQRSELAAELAKRPVPPREN</sequence>
<feature type="signal peptide" evidence="5">
    <location>
        <begin position="1"/>
        <end position="22"/>
    </location>
</feature>
<reference evidence="6 7" key="1">
    <citation type="journal article" date="2012" name="J. Bacteriol.">
        <title>Genome Sequence of n-Alkane-Degrading Hydrocarboniphaga effusa Strain AP103T (ATCC BAA-332T).</title>
        <authorList>
            <person name="Chang H.K."/>
            <person name="Zylstra G.J."/>
            <person name="Chae J.C."/>
        </authorList>
    </citation>
    <scope>NUCLEOTIDE SEQUENCE [LARGE SCALE GENOMIC DNA]</scope>
    <source>
        <strain evidence="6 7">AP103</strain>
    </source>
</reference>
<dbReference type="OrthoDB" id="5958313at2"/>
<dbReference type="PANTHER" id="PTHR38102">
    <property type="entry name" value="PERIPLASMIC CHAPERONE SPY"/>
    <property type="match status" value="1"/>
</dbReference>
<protein>
    <recommendedName>
        <fullName evidence="8">Zinc resistance-associated protein</fullName>
    </recommendedName>
</protein>
<evidence type="ECO:0000313" key="6">
    <source>
        <dbReference type="EMBL" id="EIT68723.1"/>
    </source>
</evidence>
<evidence type="ECO:0000256" key="1">
    <source>
        <dbReference type="ARBA" id="ARBA00004418"/>
    </source>
</evidence>
<dbReference type="EMBL" id="AKGD01000003">
    <property type="protein sequence ID" value="EIT68723.1"/>
    <property type="molecule type" value="Genomic_DNA"/>
</dbReference>
<comment type="subcellular location">
    <subcellularLocation>
        <location evidence="1">Periplasm</location>
    </subcellularLocation>
</comment>
<dbReference type="GO" id="GO:0030288">
    <property type="term" value="C:outer membrane-bounded periplasmic space"/>
    <property type="evidence" value="ECO:0007669"/>
    <property type="project" value="TreeGrafter"/>
</dbReference>
<keyword evidence="4" id="KW-0574">Periplasm</keyword>
<feature type="chain" id="PRO_5003713987" description="Zinc resistance-associated protein" evidence="5">
    <location>
        <begin position="23"/>
        <end position="148"/>
    </location>
</feature>
<evidence type="ECO:0000256" key="5">
    <source>
        <dbReference type="SAM" id="SignalP"/>
    </source>
</evidence>